<dbReference type="Gene3D" id="3.60.40.10">
    <property type="entry name" value="PPM-type phosphatase domain"/>
    <property type="match status" value="1"/>
</dbReference>
<organism evidence="2">
    <name type="scientific">Daucus carota subsp. sativus</name>
    <name type="common">Carrot</name>
    <dbReference type="NCBI Taxonomy" id="79200"/>
    <lineage>
        <taxon>Eukaryota</taxon>
        <taxon>Viridiplantae</taxon>
        <taxon>Streptophyta</taxon>
        <taxon>Embryophyta</taxon>
        <taxon>Tracheophyta</taxon>
        <taxon>Spermatophyta</taxon>
        <taxon>Magnoliopsida</taxon>
        <taxon>eudicotyledons</taxon>
        <taxon>Gunneridae</taxon>
        <taxon>Pentapetalae</taxon>
        <taxon>asterids</taxon>
        <taxon>campanulids</taxon>
        <taxon>Apiales</taxon>
        <taxon>Apiaceae</taxon>
        <taxon>Apioideae</taxon>
        <taxon>Scandiceae</taxon>
        <taxon>Daucinae</taxon>
        <taxon>Daucus</taxon>
        <taxon>Daucus sect. Daucus</taxon>
    </lineage>
</organism>
<dbReference type="CDD" id="cd00143">
    <property type="entry name" value="PP2Cc"/>
    <property type="match status" value="1"/>
</dbReference>
<dbReference type="Pfam" id="PF00481">
    <property type="entry name" value="PP2C"/>
    <property type="match status" value="1"/>
</dbReference>
<sequence>MTVEMQKWLVEVMLDWPMKMIGNIKIGMSHMDSIWYGERWVTGWKILLSLITGRNGKAKGITIDHEPLKEKKQVENRGGFVVKLPGNVPRVDGQLAMTRAFGDKKVKKHITAKPDVIIKKIDKDINFLILASDGLWKVMSNQEACDCICNITNAQEASEQLIKEALLRESRDDISCIVVMFDG</sequence>
<evidence type="ECO:0000313" key="2">
    <source>
        <dbReference type="EMBL" id="KZN11189.1"/>
    </source>
</evidence>
<name>A0A166IJ98_DAUCS</name>
<dbReference type="Gramene" id="KZN11189">
    <property type="protein sequence ID" value="KZN11189"/>
    <property type="gene ID" value="DCAR_003845"/>
</dbReference>
<dbReference type="PROSITE" id="PS51746">
    <property type="entry name" value="PPM_2"/>
    <property type="match status" value="1"/>
</dbReference>
<comment type="caution">
    <text evidence="2">The sequence shown here is derived from an EMBL/GenBank/DDBJ whole genome shotgun (WGS) entry which is preliminary data.</text>
</comment>
<dbReference type="EMBL" id="LNRQ01000001">
    <property type="protein sequence ID" value="KZN11189.1"/>
    <property type="molecule type" value="Genomic_DNA"/>
</dbReference>
<proteinExistence type="predicted"/>
<evidence type="ECO:0000259" key="1">
    <source>
        <dbReference type="PROSITE" id="PS51746"/>
    </source>
</evidence>
<feature type="domain" description="PPM-type phosphatase" evidence="1">
    <location>
        <begin position="1"/>
        <end position="181"/>
    </location>
</feature>
<dbReference type="AlphaFoldDB" id="A0A166IJ98"/>
<accession>A0A166IJ98</accession>
<dbReference type="InterPro" id="IPR001932">
    <property type="entry name" value="PPM-type_phosphatase-like_dom"/>
</dbReference>
<reference evidence="2" key="1">
    <citation type="journal article" date="2016" name="Nat. Genet.">
        <title>A high-quality carrot genome assembly provides new insights into carotenoid accumulation and asterid genome evolution.</title>
        <authorList>
            <person name="Iorizzo M."/>
            <person name="Ellison S."/>
            <person name="Senalik D."/>
            <person name="Zeng P."/>
            <person name="Satapoomin P."/>
            <person name="Huang J."/>
            <person name="Bowman M."/>
            <person name="Iovene M."/>
            <person name="Sanseverino W."/>
            <person name="Cavagnaro P."/>
            <person name="Yildiz M."/>
            <person name="Macko-Podgorni A."/>
            <person name="Moranska E."/>
            <person name="Grzebelus E."/>
            <person name="Grzebelus D."/>
            <person name="Ashrafi H."/>
            <person name="Zheng Z."/>
            <person name="Cheng S."/>
            <person name="Spooner D."/>
            <person name="Van Deynze A."/>
            <person name="Simon P."/>
        </authorList>
    </citation>
    <scope>NUCLEOTIDE SEQUENCE [LARGE SCALE GENOMIC DNA]</scope>
    <source>
        <tissue evidence="2">Leaf</tissue>
    </source>
</reference>
<protein>
    <recommendedName>
        <fullName evidence="1">PPM-type phosphatase domain-containing protein</fullName>
    </recommendedName>
</protein>
<dbReference type="PANTHER" id="PTHR47992">
    <property type="entry name" value="PROTEIN PHOSPHATASE"/>
    <property type="match status" value="1"/>
</dbReference>
<dbReference type="OMA" id="ITADHEP"/>
<dbReference type="GO" id="GO:0004722">
    <property type="term" value="F:protein serine/threonine phosphatase activity"/>
    <property type="evidence" value="ECO:0007669"/>
    <property type="project" value="InterPro"/>
</dbReference>
<dbReference type="SMART" id="SM00332">
    <property type="entry name" value="PP2Cc"/>
    <property type="match status" value="1"/>
</dbReference>
<dbReference type="SUPFAM" id="SSF81606">
    <property type="entry name" value="PP2C-like"/>
    <property type="match status" value="1"/>
</dbReference>
<gene>
    <name evidence="2" type="ORF">DCAR_003845</name>
</gene>
<dbReference type="InterPro" id="IPR036457">
    <property type="entry name" value="PPM-type-like_dom_sf"/>
</dbReference>
<dbReference type="InterPro" id="IPR015655">
    <property type="entry name" value="PP2C"/>
</dbReference>